<dbReference type="EMBL" id="JAHDYR010000015">
    <property type="protein sequence ID" value="KAG9394306.1"/>
    <property type="molecule type" value="Genomic_DNA"/>
</dbReference>
<evidence type="ECO:0000313" key="1">
    <source>
        <dbReference type="EMBL" id="KAG9394306.1"/>
    </source>
</evidence>
<protein>
    <submittedName>
        <fullName evidence="1">Uncharacterized protein</fullName>
    </submittedName>
</protein>
<dbReference type="AlphaFoldDB" id="A0A8J6ATN3"/>
<reference evidence="1" key="1">
    <citation type="submission" date="2021-05" db="EMBL/GenBank/DDBJ databases">
        <title>A free-living protist that lacks canonical eukaryotic 1 DNA replication and segregation systems.</title>
        <authorList>
            <person name="Salas-Leiva D.E."/>
            <person name="Tromer E.C."/>
            <person name="Curtis B.A."/>
            <person name="Jerlstrom-Hultqvist J."/>
            <person name="Kolisko M."/>
            <person name="Yi Z."/>
            <person name="Salas-Leiva J.S."/>
            <person name="Gallot-Lavallee L."/>
            <person name="Kops G.J.P.L."/>
            <person name="Archibald J.M."/>
            <person name="Simpson A.G.B."/>
            <person name="Roger A.J."/>
        </authorList>
    </citation>
    <scope>NUCLEOTIDE SEQUENCE</scope>
    <source>
        <strain evidence="1">BICM</strain>
    </source>
</reference>
<proteinExistence type="predicted"/>
<evidence type="ECO:0000313" key="2">
    <source>
        <dbReference type="Proteomes" id="UP000717585"/>
    </source>
</evidence>
<dbReference type="Proteomes" id="UP000717585">
    <property type="component" value="Unassembled WGS sequence"/>
</dbReference>
<keyword evidence="2" id="KW-1185">Reference proteome</keyword>
<dbReference type="Gene3D" id="1.25.10.10">
    <property type="entry name" value="Leucine-rich Repeat Variant"/>
    <property type="match status" value="1"/>
</dbReference>
<organism evidence="1 2">
    <name type="scientific">Carpediemonas membranifera</name>
    <dbReference type="NCBI Taxonomy" id="201153"/>
    <lineage>
        <taxon>Eukaryota</taxon>
        <taxon>Metamonada</taxon>
        <taxon>Carpediemonas-like organisms</taxon>
        <taxon>Carpediemonas</taxon>
    </lineage>
</organism>
<gene>
    <name evidence="1" type="ORF">J8273_3940</name>
</gene>
<name>A0A8J6ATN3_9EUKA</name>
<sequence length="429" mass="45177">MEQNVAMQPIHELTRSVAQFREELLKPVGAEGLPDDVRYPSLPDVILALSDIAGNVELDSLYEHKMEHKYAASIAEVLLSSVPTAVTASATSLDSLLTDDTAEEAFSSFIAELCAAGVQAVLLHTACVLGGDEGAVSLSALESMAGRGLKLHMADGVETLAGLLDTTLLPDAASCLDAVLTAPDTDVTLLDAVLGMVEAVFDRAVDEASDGDEEACEAVACLLSVTTRAIALQGSVSPPARAVVAKLLAHRPALCRMVDADELARCLETALTIDPALAPTLCPALPLLPWAIASKAGLGVHALGLMAGLLRYASGDTYGRVVMMAAHHEHTLLMRLLEGYGRLTATLATVTGPTDEETYAMKLDAGLAALLDVAFILINAWASPTLHDAVEEGFTERAGRSLAHLKDAAREWGRMHGEEKLVDELLECV</sequence>
<accession>A0A8J6ATN3</accession>
<dbReference type="InterPro" id="IPR011989">
    <property type="entry name" value="ARM-like"/>
</dbReference>
<comment type="caution">
    <text evidence="1">The sequence shown here is derived from an EMBL/GenBank/DDBJ whole genome shotgun (WGS) entry which is preliminary data.</text>
</comment>